<proteinExistence type="predicted"/>
<accession>A0ABT1L9G2</accession>
<comment type="caution">
    <text evidence="1">The sequence shown here is derived from an EMBL/GenBank/DDBJ whole genome shotgun (WGS) entry which is preliminary data.</text>
</comment>
<dbReference type="RefSeq" id="WP_254738335.1">
    <property type="nucleotide sequence ID" value="NZ_JANCLU010000002.1"/>
</dbReference>
<evidence type="ECO:0000313" key="1">
    <source>
        <dbReference type="EMBL" id="MCP8937385.1"/>
    </source>
</evidence>
<reference evidence="1 2" key="1">
    <citation type="submission" date="2022-07" db="EMBL/GenBank/DDBJ databases">
        <authorList>
            <person name="Li W.-J."/>
            <person name="Deng Q.-Q."/>
        </authorList>
    </citation>
    <scope>NUCLEOTIDE SEQUENCE [LARGE SCALE GENOMIC DNA]</scope>
    <source>
        <strain evidence="1 2">SYSU M60028</strain>
    </source>
</reference>
<protein>
    <submittedName>
        <fullName evidence="1">Uncharacterized protein</fullName>
    </submittedName>
</protein>
<evidence type="ECO:0000313" key="2">
    <source>
        <dbReference type="Proteomes" id="UP001205890"/>
    </source>
</evidence>
<sequence length="81" mass="8815">MDLIVARGEERQWRLTDLLGRTMGVIVENKPGAFTIRPEGFAIEAMAGLTPGPYVSVDDALAAIERRTRGVCRRKAGSGNE</sequence>
<gene>
    <name evidence="1" type="ORF">NK718_02565</name>
</gene>
<dbReference type="Proteomes" id="UP001205890">
    <property type="component" value="Unassembled WGS sequence"/>
</dbReference>
<dbReference type="EMBL" id="JANCLU010000002">
    <property type="protein sequence ID" value="MCP8937385.1"/>
    <property type="molecule type" value="Genomic_DNA"/>
</dbReference>
<name>A0ABT1L9G2_9HYPH</name>
<keyword evidence="2" id="KW-1185">Reference proteome</keyword>
<organism evidence="1 2">
    <name type="scientific">Alsobacter ponti</name>
    <dbReference type="NCBI Taxonomy" id="2962936"/>
    <lineage>
        <taxon>Bacteria</taxon>
        <taxon>Pseudomonadati</taxon>
        <taxon>Pseudomonadota</taxon>
        <taxon>Alphaproteobacteria</taxon>
        <taxon>Hyphomicrobiales</taxon>
        <taxon>Alsobacteraceae</taxon>
        <taxon>Alsobacter</taxon>
    </lineage>
</organism>